<dbReference type="Pfam" id="PF12733">
    <property type="entry name" value="Cadherin-like"/>
    <property type="match status" value="2"/>
</dbReference>
<dbReference type="InterPro" id="IPR011493">
    <property type="entry name" value="GLUG"/>
</dbReference>
<organism evidence="2 3">
    <name type="scientific">Paenibacillus soyae</name>
    <dbReference type="NCBI Taxonomy" id="2969249"/>
    <lineage>
        <taxon>Bacteria</taxon>
        <taxon>Bacillati</taxon>
        <taxon>Bacillota</taxon>
        <taxon>Bacilli</taxon>
        <taxon>Bacillales</taxon>
        <taxon>Paenibacillaceae</taxon>
        <taxon>Paenibacillus</taxon>
    </lineage>
</organism>
<dbReference type="PANTHER" id="PTHR43308:SF5">
    <property type="entry name" value="S-LAYER PROTEIN _ PEPTIDOGLYCAN ENDO-BETA-N-ACETYLGLUCOSAMINIDASE"/>
    <property type="match status" value="1"/>
</dbReference>
<dbReference type="InterPro" id="IPR001119">
    <property type="entry name" value="SLH_dom"/>
</dbReference>
<protein>
    <submittedName>
        <fullName evidence="2">S-layer homology domain-containing protein</fullName>
    </submittedName>
</protein>
<reference evidence="2" key="1">
    <citation type="submission" date="2022-08" db="EMBL/GenBank/DDBJ databases">
        <title>The genomic sequence of strain Paenibacillus sp. SCIV0701.</title>
        <authorList>
            <person name="Zhao H."/>
        </authorList>
    </citation>
    <scope>NUCLEOTIDE SEQUENCE</scope>
    <source>
        <strain evidence="2">SCIV0701</strain>
    </source>
</reference>
<dbReference type="Proteomes" id="UP001141950">
    <property type="component" value="Unassembled WGS sequence"/>
</dbReference>
<dbReference type="PANTHER" id="PTHR43308">
    <property type="entry name" value="OUTER MEMBRANE PROTEIN ALPHA-RELATED"/>
    <property type="match status" value="1"/>
</dbReference>
<sequence length="1235" mass="129714">MNIDAHNGDYIGGLVGYIQLSTIVENVYVTGTVTGDDPVGGLIGYGTNSAIRNSYSSVMVTGSTIGGLIGERDGNWTIENSYYNRDLTSVSAGGQPLSEENMTESASFAGWNFADDGPWGIIEGLTYPMHRKTFDRIALDALEVTVGSDSDNGAPIMLDPSFVGNHLTYSGTVPNEVDQVTVYANAEGSLTSIDRGSNSDKETIDLNEGANIIHITVSSSGAAVPAACEEPCTLNDPYELTYTLQINREDGSNYPHSISTVEQLAAIGTGAGDGYQLNDDYILHNDMDLSEYLSDKGAMGWVPIGDADNPFTGSFDGNGHVIHNLFIDRGEEENIGFFGVASGTIKNIGMTNVEITGELHTGAIVGTLLDGGTVSQAYSTGTVTVTGQGAGGVVGKSQGELIETYSTANVIGSGGADHIGGLIGEADGGTVTDSYAAGQVTSDASSGVGGLIGSSTGTVVTNSFWDVEASVQPGSAGGSGAAGKGTAEMKAKSTYANAAWNFAGTWAMMEGTTYPIFDHEFEAAKLTSLSVTAPGALLTRSPPVFDSEQGLYTITSDRYIDFVDIGVVQADSDTTVSIAGTAGASEKVTVTPGVNEIMIETADENGNAYGRYKLRIQIPAPEINDVEIPGAGYYGIGDALTFVISYEGPVDAPAGTPRLPIVIGEGADTATVYSAYTEQPAGERNKLVFAYEVQEGFLDTDGIEIGMEIDLPVGAALTASGVDLPLDVPATGTNGIIVDSIKPTIALTPTPATSTMGTVTVTAATDGTGSDIVTTKWAKGSLTVDYFASGGTLMTGDRFDVTSNGTYTVYTEDEAGNGVVERINVNHIFTPIIVTPNDSPPIDLNGQPLDPTSLDASKPTVTLEVTPKGKEAYVSIPAAALTRLGSKNESFVIEIKTPYGSYQVPVNLASLIPGLTELLAENNLKADEISFKITLTDQSDNKEMLSAFASGLPQGSPMGAIVDFRIDIVNVKTKETVGTADKFSQALTRIIPMPKNVTSMPLLWGAFRYNEADRKFEFVPAKKVRIDGVWYIAIDSYSNSVYVVAENSVSFTDALKHWGASYIEQAAAKGLVEGIGGGKFAPDKAITRAEFAAMLVRALGRGASTVSAAPFDDVKSGAWYYAEVSEAKQLGLLEFEPGSSFKPNQQLTREEMASMLAAVIALEKLPTTTELSSLDGYHDIGSVTESYLEDVRLMVKLGIMTGTSEHTFSPKHTTTRAQAAAVLLRTLHALGRIDE</sequence>
<dbReference type="InterPro" id="IPR025883">
    <property type="entry name" value="Cadherin-like_domain"/>
</dbReference>
<comment type="caution">
    <text evidence="2">The sequence shown here is derived from an EMBL/GenBank/DDBJ whole genome shotgun (WGS) entry which is preliminary data.</text>
</comment>
<accession>A0A9X2SA62</accession>
<dbReference type="EMBL" id="JANIPJ010000006">
    <property type="protein sequence ID" value="MCR2804248.1"/>
    <property type="molecule type" value="Genomic_DNA"/>
</dbReference>
<feature type="domain" description="SLH" evidence="1">
    <location>
        <begin position="1046"/>
        <end position="1109"/>
    </location>
</feature>
<dbReference type="AlphaFoldDB" id="A0A9X2SA62"/>
<feature type="domain" description="SLH" evidence="1">
    <location>
        <begin position="1174"/>
        <end position="1235"/>
    </location>
</feature>
<keyword evidence="3" id="KW-1185">Reference proteome</keyword>
<evidence type="ECO:0000313" key="2">
    <source>
        <dbReference type="EMBL" id="MCR2804248.1"/>
    </source>
</evidence>
<dbReference type="Pfam" id="PF00395">
    <property type="entry name" value="SLH"/>
    <property type="match status" value="3"/>
</dbReference>
<dbReference type="RefSeq" id="WP_257445139.1">
    <property type="nucleotide sequence ID" value="NZ_JANIPJ010000006.1"/>
</dbReference>
<dbReference type="Pfam" id="PF07581">
    <property type="entry name" value="Glug"/>
    <property type="match status" value="2"/>
</dbReference>
<evidence type="ECO:0000313" key="3">
    <source>
        <dbReference type="Proteomes" id="UP001141950"/>
    </source>
</evidence>
<name>A0A9X2SA62_9BACL</name>
<gene>
    <name evidence="2" type="ORF">NQZ67_10180</name>
</gene>
<dbReference type="Gene3D" id="2.160.20.110">
    <property type="match status" value="2"/>
</dbReference>
<dbReference type="PROSITE" id="PS51272">
    <property type="entry name" value="SLH"/>
    <property type="match status" value="3"/>
</dbReference>
<feature type="domain" description="SLH" evidence="1">
    <location>
        <begin position="1110"/>
        <end position="1170"/>
    </location>
</feature>
<proteinExistence type="predicted"/>
<evidence type="ECO:0000259" key="1">
    <source>
        <dbReference type="PROSITE" id="PS51272"/>
    </source>
</evidence>
<dbReference type="InterPro" id="IPR051465">
    <property type="entry name" value="Cell_Envelope_Struct_Comp"/>
</dbReference>